<name>A0A845AS64_9SPHN</name>
<dbReference type="AlphaFoldDB" id="A0A845AS64"/>
<dbReference type="InterPro" id="IPR025245">
    <property type="entry name" value="DUF4197"/>
</dbReference>
<dbReference type="PROSITE" id="PS51318">
    <property type="entry name" value="TAT"/>
    <property type="match status" value="1"/>
</dbReference>
<dbReference type="OrthoDB" id="9789685at2"/>
<proteinExistence type="predicted"/>
<reference evidence="1 2" key="1">
    <citation type="submission" date="2019-12" db="EMBL/GenBank/DDBJ databases">
        <title>Genomic-based taxomic classification of the family Erythrobacteraceae.</title>
        <authorList>
            <person name="Xu L."/>
        </authorList>
    </citation>
    <scope>NUCLEOTIDE SEQUENCE [LARGE SCALE GENOMIC DNA]</scope>
    <source>
        <strain evidence="1 2">JCM 16677</strain>
    </source>
</reference>
<accession>A0A845AS64</accession>
<protein>
    <submittedName>
        <fullName evidence="1">DUF4197 family protein</fullName>
    </submittedName>
</protein>
<evidence type="ECO:0000313" key="1">
    <source>
        <dbReference type="EMBL" id="MXP31681.1"/>
    </source>
</evidence>
<sequence length="226" mass="23932">MNEFQTDRRLFLGGAAAATLAIGWSSPAFAQGIGLSSILGRASDSALDKLAQPGAFYNDEDVRIGLPFLGGNRSGVLGSILGGASRLGILDGFIRSLNSAAGTAAGEAKPIFRDAIDGLSFNDVPGIVRQNDGGTRYLRESSNDRLHGKLEPLIDTALGDLGAHGQLERLNSQHSWMRSAGLDRARLNKTVTDQGLDGIFSYIGREETNFRSNPLGNAGKALKDIF</sequence>
<evidence type="ECO:0000313" key="2">
    <source>
        <dbReference type="Proteomes" id="UP000446786"/>
    </source>
</evidence>
<comment type="caution">
    <text evidence="1">The sequence shown here is derived from an EMBL/GenBank/DDBJ whole genome shotgun (WGS) entry which is preliminary data.</text>
</comment>
<organism evidence="1 2">
    <name type="scientific">Parerythrobacter jejuensis</name>
    <dbReference type="NCBI Taxonomy" id="795812"/>
    <lineage>
        <taxon>Bacteria</taxon>
        <taxon>Pseudomonadati</taxon>
        <taxon>Pseudomonadota</taxon>
        <taxon>Alphaproteobacteria</taxon>
        <taxon>Sphingomonadales</taxon>
        <taxon>Erythrobacteraceae</taxon>
        <taxon>Parerythrobacter</taxon>
    </lineage>
</organism>
<dbReference type="Pfam" id="PF13852">
    <property type="entry name" value="DUF4197"/>
    <property type="match status" value="1"/>
</dbReference>
<keyword evidence="2" id="KW-1185">Reference proteome</keyword>
<dbReference type="InterPro" id="IPR006311">
    <property type="entry name" value="TAT_signal"/>
</dbReference>
<dbReference type="EMBL" id="WTYE01000001">
    <property type="protein sequence ID" value="MXP31681.1"/>
    <property type="molecule type" value="Genomic_DNA"/>
</dbReference>
<gene>
    <name evidence="1" type="ORF">GRI94_07580</name>
</gene>
<dbReference type="RefSeq" id="WP_160779098.1">
    <property type="nucleotide sequence ID" value="NZ_BAAAZF010000001.1"/>
</dbReference>
<dbReference type="Proteomes" id="UP000446786">
    <property type="component" value="Unassembled WGS sequence"/>
</dbReference>